<feature type="domain" description="Cobalamin-independent methionine synthase MetE C-terminal/archaeal" evidence="1">
    <location>
        <begin position="10"/>
        <end position="329"/>
    </location>
</feature>
<dbReference type="Proteomes" id="UP000523079">
    <property type="component" value="Unassembled WGS sequence"/>
</dbReference>
<reference evidence="2 3" key="1">
    <citation type="submission" date="2020-07" db="EMBL/GenBank/DDBJ databases">
        <title>Sequencing the genomes of 1000 actinobacteria strains.</title>
        <authorList>
            <person name="Klenk H.-P."/>
        </authorList>
    </citation>
    <scope>NUCLEOTIDE SEQUENCE [LARGE SCALE GENOMIC DNA]</scope>
    <source>
        <strain evidence="2 3">DSM 100723</strain>
    </source>
</reference>
<dbReference type="Pfam" id="PF01717">
    <property type="entry name" value="Meth_synt_2"/>
    <property type="match status" value="1"/>
</dbReference>
<dbReference type="Gene3D" id="3.20.20.210">
    <property type="match status" value="1"/>
</dbReference>
<evidence type="ECO:0000259" key="1">
    <source>
        <dbReference type="Pfam" id="PF01717"/>
    </source>
</evidence>
<dbReference type="GO" id="GO:0003871">
    <property type="term" value="F:5-methyltetrahydropteroyltriglutamate-homocysteine S-methyltransferase activity"/>
    <property type="evidence" value="ECO:0007669"/>
    <property type="project" value="InterPro"/>
</dbReference>
<evidence type="ECO:0000313" key="2">
    <source>
        <dbReference type="EMBL" id="MBA8795220.1"/>
    </source>
</evidence>
<accession>A0A7W3IU65</accession>
<sequence>MIEFDRLPASGIGSWPGEDVGEAVRMIFAEVPDLPYLPELPARGAAAGMIGRACAQLVGMSVDLQPAGWRLTDAPGIDARRARSLFRADLDALEEHAQGWTGPVKLAVTGPWTLAATVERPRGDLVLADHGARRDLAESLAEGLTGLVAELRRRLPDVGWLVQLDEPSLPGVLAGSLPTASGFSRHRAVERNEAIETLRTLRGALEDAGADTAVHCCAGSVEQPVPFELLRTAGFRTLLVDLGRLRTADWDQVAELLEDGGRLGAGVLRVEEAGSLGPDRAADRVLTPLRRLGLDPDHARRLVITPCCGLAGATPADAVRAHRVLRRAAAIVEEQLAE</sequence>
<gene>
    <name evidence="2" type="ORF">FHX74_002848</name>
</gene>
<keyword evidence="3" id="KW-1185">Reference proteome</keyword>
<protein>
    <submittedName>
        <fullName evidence="2">Methionine synthase II (Cobalamin-independent)</fullName>
    </submittedName>
</protein>
<proteinExistence type="predicted"/>
<dbReference type="EMBL" id="JACGWT010000004">
    <property type="protein sequence ID" value="MBA8795220.1"/>
    <property type="molecule type" value="Genomic_DNA"/>
</dbReference>
<dbReference type="InterPro" id="IPR038071">
    <property type="entry name" value="UROD/MetE-like_sf"/>
</dbReference>
<dbReference type="GO" id="GO:0009086">
    <property type="term" value="P:methionine biosynthetic process"/>
    <property type="evidence" value="ECO:0007669"/>
    <property type="project" value="InterPro"/>
</dbReference>
<organism evidence="2 3">
    <name type="scientific">Microlunatus kandeliicorticis</name>
    <dbReference type="NCBI Taxonomy" id="1759536"/>
    <lineage>
        <taxon>Bacteria</taxon>
        <taxon>Bacillati</taxon>
        <taxon>Actinomycetota</taxon>
        <taxon>Actinomycetes</taxon>
        <taxon>Propionibacteriales</taxon>
        <taxon>Propionibacteriaceae</taxon>
        <taxon>Microlunatus</taxon>
    </lineage>
</organism>
<dbReference type="GO" id="GO:0008270">
    <property type="term" value="F:zinc ion binding"/>
    <property type="evidence" value="ECO:0007669"/>
    <property type="project" value="InterPro"/>
</dbReference>
<dbReference type="InterPro" id="IPR002629">
    <property type="entry name" value="Met_Synth_C/arc"/>
</dbReference>
<comment type="caution">
    <text evidence="2">The sequence shown here is derived from an EMBL/GenBank/DDBJ whole genome shotgun (WGS) entry which is preliminary data.</text>
</comment>
<evidence type="ECO:0000313" key="3">
    <source>
        <dbReference type="Proteomes" id="UP000523079"/>
    </source>
</evidence>
<dbReference type="AlphaFoldDB" id="A0A7W3IU65"/>
<dbReference type="SUPFAM" id="SSF51726">
    <property type="entry name" value="UROD/MetE-like"/>
    <property type="match status" value="1"/>
</dbReference>
<dbReference type="RefSeq" id="WP_182560802.1">
    <property type="nucleotide sequence ID" value="NZ_JACGWT010000004.1"/>
</dbReference>
<name>A0A7W3IU65_9ACTN</name>